<evidence type="ECO:0000256" key="1">
    <source>
        <dbReference type="SAM" id="Phobius"/>
    </source>
</evidence>
<protein>
    <submittedName>
        <fullName evidence="3">Glycosyltransferase</fullName>
    </submittedName>
</protein>
<keyword evidence="4" id="KW-1185">Reference proteome</keyword>
<comment type="caution">
    <text evidence="3">The sequence shown here is derived from an EMBL/GenBank/DDBJ whole genome shotgun (WGS) entry which is preliminary data.</text>
</comment>
<dbReference type="Proteomes" id="UP000631421">
    <property type="component" value="Unassembled WGS sequence"/>
</dbReference>
<dbReference type="Gene3D" id="3.40.50.2000">
    <property type="entry name" value="Glycogen Phosphorylase B"/>
    <property type="match status" value="2"/>
</dbReference>
<dbReference type="AlphaFoldDB" id="A0A926UTC5"/>
<organism evidence="3 4">
    <name type="scientific">Pseudanabaena cinerea FACHB-1277</name>
    <dbReference type="NCBI Taxonomy" id="2949581"/>
    <lineage>
        <taxon>Bacteria</taxon>
        <taxon>Bacillati</taxon>
        <taxon>Cyanobacteriota</taxon>
        <taxon>Cyanophyceae</taxon>
        <taxon>Pseudanabaenales</taxon>
        <taxon>Pseudanabaenaceae</taxon>
        <taxon>Pseudanabaena</taxon>
        <taxon>Pseudanabaena cinerea</taxon>
    </lineage>
</organism>
<accession>A0A926UTC5</accession>
<keyword evidence="1" id="KW-0472">Membrane</keyword>
<reference evidence="3" key="2">
    <citation type="submission" date="2020-08" db="EMBL/GenBank/DDBJ databases">
        <authorList>
            <person name="Chen M."/>
            <person name="Teng W."/>
            <person name="Zhao L."/>
            <person name="Hu C."/>
            <person name="Zhou Y."/>
            <person name="Han B."/>
            <person name="Song L."/>
            <person name="Shu W."/>
        </authorList>
    </citation>
    <scope>NUCLEOTIDE SEQUENCE</scope>
    <source>
        <strain evidence="3">FACHB-1277</strain>
    </source>
</reference>
<proteinExistence type="predicted"/>
<dbReference type="Pfam" id="PF13439">
    <property type="entry name" value="Glyco_transf_4"/>
    <property type="match status" value="1"/>
</dbReference>
<dbReference type="EMBL" id="JACJPY010000026">
    <property type="protein sequence ID" value="MBD2150458.1"/>
    <property type="molecule type" value="Genomic_DNA"/>
</dbReference>
<keyword evidence="1" id="KW-0812">Transmembrane</keyword>
<name>A0A926UTC5_9CYAN</name>
<sequence>MNDNNSPLEQQNIEMRSPDQPTATLFCISHIYPPKINPLANRVSKLLTGFQKDWQIIGLTDTENAYINEQAKIYVVKPWVPQLLIDLFNKLKLSKINDLLVWPDRSIFWVLPALIKGYQIIKKEKPDVILVFLMPYSASLIGVWLKWLTGLPLIFNLNDSISCTDMHAYTPTWLHHRLEMWLEYFYGRHADALVYVSQVNLELAQKRQAPEHQSKFHLIRCGIDPLNYDSPDTLNNWENQENNQEKFNIEFNIIYTGGMNGWYEFLKQEQGKSSIKSFLKNLYHQWQEWGRYYRAKVDYSSSSPVFVGQAMQSVLAQNPLWQDKLHLKIYGNTFPDDVVKQVLAKHDLQLLVEVFGKTKHSEVIQIARQADLLLLTLPDRPDGDYGGRISVKTYEYLMTDRPILAAIPKGENWNYLHDKPGVWIVNPKDIAAMSKVISEVMAAKMAGTPLRFDRRAIQEDMSYTKLTQDFLKVLAPFHKQK</sequence>
<evidence type="ECO:0000259" key="2">
    <source>
        <dbReference type="Pfam" id="PF13439"/>
    </source>
</evidence>
<dbReference type="SUPFAM" id="SSF53756">
    <property type="entry name" value="UDP-Glycosyltransferase/glycogen phosphorylase"/>
    <property type="match status" value="1"/>
</dbReference>
<dbReference type="InterPro" id="IPR028098">
    <property type="entry name" value="Glyco_trans_4-like_N"/>
</dbReference>
<dbReference type="RefSeq" id="WP_190350822.1">
    <property type="nucleotide sequence ID" value="NZ_JACJPY010000026.1"/>
</dbReference>
<reference evidence="3" key="1">
    <citation type="journal article" date="2015" name="ISME J.">
        <title>Draft Genome Sequence of Streptomyces incarnatus NRRL8089, which Produces the Nucleoside Antibiotic Sinefungin.</title>
        <authorList>
            <person name="Oshima K."/>
            <person name="Hattori M."/>
            <person name="Shimizu H."/>
            <person name="Fukuda K."/>
            <person name="Nemoto M."/>
            <person name="Inagaki K."/>
            <person name="Tamura T."/>
        </authorList>
    </citation>
    <scope>NUCLEOTIDE SEQUENCE</scope>
    <source>
        <strain evidence="3">FACHB-1277</strain>
    </source>
</reference>
<keyword evidence="1" id="KW-1133">Transmembrane helix</keyword>
<evidence type="ECO:0000313" key="3">
    <source>
        <dbReference type="EMBL" id="MBD2150458.1"/>
    </source>
</evidence>
<feature type="domain" description="Glycosyltransferase subfamily 4-like N-terminal" evidence="2">
    <location>
        <begin position="100"/>
        <end position="225"/>
    </location>
</feature>
<evidence type="ECO:0000313" key="4">
    <source>
        <dbReference type="Proteomes" id="UP000631421"/>
    </source>
</evidence>
<feature type="transmembrane region" description="Helical" evidence="1">
    <location>
        <begin position="128"/>
        <end position="147"/>
    </location>
</feature>
<gene>
    <name evidence="3" type="ORF">H6F44_10050</name>
</gene>